<dbReference type="Pfam" id="PF03476">
    <property type="entry name" value="MOSC_N"/>
    <property type="match status" value="1"/>
</dbReference>
<evidence type="ECO:0000313" key="4">
    <source>
        <dbReference type="WBParaSite" id="GPUH_0000069401-mRNA-1"/>
    </source>
</evidence>
<organism evidence="4">
    <name type="scientific">Gongylonema pulchrum</name>
    <dbReference type="NCBI Taxonomy" id="637853"/>
    <lineage>
        <taxon>Eukaryota</taxon>
        <taxon>Metazoa</taxon>
        <taxon>Ecdysozoa</taxon>
        <taxon>Nematoda</taxon>
        <taxon>Chromadorea</taxon>
        <taxon>Rhabditida</taxon>
        <taxon>Spirurina</taxon>
        <taxon>Spiruromorpha</taxon>
        <taxon>Spiruroidea</taxon>
        <taxon>Gongylonematidae</taxon>
        <taxon>Gongylonema</taxon>
    </lineage>
</organism>
<keyword evidence="3" id="KW-1185">Reference proteome</keyword>
<dbReference type="OrthoDB" id="17255at2759"/>
<protein>
    <submittedName>
        <fullName evidence="4">MOSC domain-containing protein</fullName>
    </submittedName>
</protein>
<dbReference type="SUPFAM" id="SSF141673">
    <property type="entry name" value="MOSC N-terminal domain-like"/>
    <property type="match status" value="1"/>
</dbReference>
<gene>
    <name evidence="2" type="ORF">GPUH_LOCUS694</name>
</gene>
<proteinExistence type="predicted"/>
<dbReference type="GO" id="GO:0003824">
    <property type="term" value="F:catalytic activity"/>
    <property type="evidence" value="ECO:0007669"/>
    <property type="project" value="InterPro"/>
</dbReference>
<evidence type="ECO:0000259" key="1">
    <source>
        <dbReference type="PROSITE" id="PS51340"/>
    </source>
</evidence>
<dbReference type="EMBL" id="UYRT01000673">
    <property type="protein sequence ID" value="VDK28540.1"/>
    <property type="molecule type" value="Genomic_DNA"/>
</dbReference>
<dbReference type="WBParaSite" id="GPUH_0000069401-mRNA-1">
    <property type="protein sequence ID" value="GPUH_0000069401-mRNA-1"/>
    <property type="gene ID" value="GPUH_0000069401"/>
</dbReference>
<dbReference type="InterPro" id="IPR005302">
    <property type="entry name" value="MoCF_Sase_C"/>
</dbReference>
<dbReference type="Proteomes" id="UP000271098">
    <property type="component" value="Unassembled WGS sequence"/>
</dbReference>
<accession>A0A183CW53</accession>
<reference evidence="4" key="1">
    <citation type="submission" date="2016-06" db="UniProtKB">
        <authorList>
            <consortium name="WormBaseParasite"/>
        </authorList>
    </citation>
    <scope>IDENTIFICATION</scope>
</reference>
<sequence length="284" mass="32292">MGLSRKEWLILGASCATSAVVLHYTAKFVRQYIKDRKHPYVTVGQVSELYIYPLESCRGRQVNSMICEEYGGKHEELEERHFVMVDMRTKAMITALTHPRLVLVDCDVTDGVLTLTTPESTPIRVNIHKVVKENKIITYNLCENVKRSGLDCGTAAAEWCTRTLQIVAPVKLLYCVDGLAAQPSILGKCLNAWSQYQNQCVRLTPYISINQESLNNLNSHSESDGVPATTRHFRPSIVIDECEPYDEDKWMEIRIGNCEFDCFEPCARLLFTLETTIIMRHITL</sequence>
<evidence type="ECO:0000313" key="2">
    <source>
        <dbReference type="EMBL" id="VDK28540.1"/>
    </source>
</evidence>
<evidence type="ECO:0000313" key="3">
    <source>
        <dbReference type="Proteomes" id="UP000271098"/>
    </source>
</evidence>
<dbReference type="InterPro" id="IPR005303">
    <property type="entry name" value="MOCOS_middle"/>
</dbReference>
<dbReference type="Pfam" id="PF03473">
    <property type="entry name" value="MOSC"/>
    <property type="match status" value="1"/>
</dbReference>
<name>A0A183CW53_9BILA</name>
<dbReference type="AlphaFoldDB" id="A0A183CW53"/>
<dbReference type="GO" id="GO:0030170">
    <property type="term" value="F:pyridoxal phosphate binding"/>
    <property type="evidence" value="ECO:0007669"/>
    <property type="project" value="InterPro"/>
</dbReference>
<feature type="domain" description="MOSC" evidence="1">
    <location>
        <begin position="161"/>
        <end position="284"/>
    </location>
</feature>
<reference evidence="2 3" key="2">
    <citation type="submission" date="2018-11" db="EMBL/GenBank/DDBJ databases">
        <authorList>
            <consortium name="Pathogen Informatics"/>
        </authorList>
    </citation>
    <scope>NUCLEOTIDE SEQUENCE [LARGE SCALE GENOMIC DNA]</scope>
</reference>
<dbReference type="PROSITE" id="PS51340">
    <property type="entry name" value="MOSC"/>
    <property type="match status" value="1"/>
</dbReference>
<dbReference type="GO" id="GO:0030151">
    <property type="term" value="F:molybdenum ion binding"/>
    <property type="evidence" value="ECO:0007669"/>
    <property type="project" value="InterPro"/>
</dbReference>